<dbReference type="Pfam" id="PF13598">
    <property type="entry name" value="DUF4139"/>
    <property type="match status" value="1"/>
</dbReference>
<dbReference type="PANTHER" id="PTHR31005:SF8">
    <property type="entry name" value="DUF4139 DOMAIN-CONTAINING PROTEIN"/>
    <property type="match status" value="1"/>
</dbReference>
<dbReference type="OrthoDB" id="10068793at2759"/>
<dbReference type="NCBIfam" id="TIGR02231">
    <property type="entry name" value="mucoidy inhibitor MuiA family protein"/>
    <property type="match status" value="2"/>
</dbReference>
<keyword evidence="1" id="KW-0175">Coiled coil</keyword>
<organism evidence="4 5">
    <name type="scientific">Toxocara canis</name>
    <name type="common">Canine roundworm</name>
    <dbReference type="NCBI Taxonomy" id="6265"/>
    <lineage>
        <taxon>Eukaryota</taxon>
        <taxon>Metazoa</taxon>
        <taxon>Ecdysozoa</taxon>
        <taxon>Nematoda</taxon>
        <taxon>Chromadorea</taxon>
        <taxon>Rhabditida</taxon>
        <taxon>Spirurina</taxon>
        <taxon>Ascaridomorpha</taxon>
        <taxon>Ascaridoidea</taxon>
        <taxon>Toxocaridae</taxon>
        <taxon>Toxocara</taxon>
    </lineage>
</organism>
<dbReference type="Proteomes" id="UP000031036">
    <property type="component" value="Unassembled WGS sequence"/>
</dbReference>
<evidence type="ECO:0000313" key="4">
    <source>
        <dbReference type="EMBL" id="KHN86723.1"/>
    </source>
</evidence>
<sequence length="596" mass="65786">MSQPKKVHRFNAHDIALSTVTVFNDRAEVKRTLNVELVPGINENVTKQAVTESVRVDGSGSAVIHDVQFQCRPSLPEEGYSPKVKELEEERKKLQSEKAATEDRQSVLKRQVEVLDEIVAKVGGSVVGCPTGERSAPFTLNDESLLNLKKFFSFYEENSVGVRLKLRDVNEQVRIVDEKLRKINDEIGTTQNDERFARHISVLLESAQGGNVKLDISYQVWGAKWFPSYDIRIDSSESKKESKMKLTYHGNIEQHTGEDWIDAPLVLSTAQPSLGGDIPELGTQIAVLYKPPPPAPEPRIRPCVMAAQSFDSFPESLQECRLASAPMAFGAMKAAPVAAGDTVLSTMFVIVRPATIPSDSSEHKPVAAGDTVLSTMFVIVRPATIPSDSSEHKVTVTSMDMKPAMIHETVPSKNTNVFLTASVINSSQFPLLPGKANVYLNNSFVAKSNIKAASPNERFLCSLGVDPAVKVVYKPAHKFSEQVGLMTKSSSTSHEQRILIKNTKNEGILITVNEHIPKSTDEKIKIKLFSPELDPKMANAVDSMKKGELPSIGARLNSAHNLEWTVNLEPNKETELVVKWTVDHPNGETVEYREEL</sequence>
<feature type="domain" description="DUF4140" evidence="3">
    <location>
        <begin position="20"/>
        <end position="115"/>
    </location>
</feature>
<feature type="coiled-coil region" evidence="1">
    <location>
        <begin position="84"/>
        <end position="111"/>
    </location>
</feature>
<dbReference type="InterPro" id="IPR025554">
    <property type="entry name" value="DUF4140"/>
</dbReference>
<dbReference type="Pfam" id="PF13600">
    <property type="entry name" value="DUF4140"/>
    <property type="match status" value="1"/>
</dbReference>
<dbReference type="OMA" id="YVVEHPK"/>
<keyword evidence="5" id="KW-1185">Reference proteome</keyword>
<dbReference type="EMBL" id="JPKZ01000523">
    <property type="protein sequence ID" value="KHN86723.1"/>
    <property type="molecule type" value="Genomic_DNA"/>
</dbReference>
<protein>
    <submittedName>
        <fullName evidence="4">Protein F37C4.5</fullName>
    </submittedName>
</protein>
<reference evidence="4 5" key="1">
    <citation type="submission" date="2014-11" db="EMBL/GenBank/DDBJ databases">
        <title>Genetic blueprint of the zoonotic pathogen Toxocara canis.</title>
        <authorList>
            <person name="Zhu X.-Q."/>
            <person name="Korhonen P.K."/>
            <person name="Cai H."/>
            <person name="Young N.D."/>
            <person name="Nejsum P."/>
            <person name="von Samson-Himmelstjerna G."/>
            <person name="Boag P.R."/>
            <person name="Tan P."/>
            <person name="Li Q."/>
            <person name="Min J."/>
            <person name="Yang Y."/>
            <person name="Wang X."/>
            <person name="Fang X."/>
            <person name="Hall R.S."/>
            <person name="Hofmann A."/>
            <person name="Sternberg P.W."/>
            <person name="Jex A.R."/>
            <person name="Gasser R.B."/>
        </authorList>
    </citation>
    <scope>NUCLEOTIDE SEQUENCE [LARGE SCALE GENOMIC DNA]</scope>
    <source>
        <strain evidence="4">PN_DK_2014</strain>
    </source>
</reference>
<evidence type="ECO:0000259" key="2">
    <source>
        <dbReference type="Pfam" id="PF13598"/>
    </source>
</evidence>
<name>A0A0B2VYI9_TOXCA</name>
<dbReference type="InterPro" id="IPR011935">
    <property type="entry name" value="CHP02231"/>
</dbReference>
<accession>A0A0B2VYI9</accession>
<gene>
    <name evidence="4" type="primary">F37C4.5</name>
    <name evidence="4" type="ORF">Tcan_04099</name>
</gene>
<evidence type="ECO:0000256" key="1">
    <source>
        <dbReference type="SAM" id="Coils"/>
    </source>
</evidence>
<proteinExistence type="predicted"/>
<dbReference type="STRING" id="6265.A0A0B2VYI9"/>
<evidence type="ECO:0000313" key="5">
    <source>
        <dbReference type="Proteomes" id="UP000031036"/>
    </source>
</evidence>
<dbReference type="InterPro" id="IPR037291">
    <property type="entry name" value="DUF4139"/>
</dbReference>
<dbReference type="PANTHER" id="PTHR31005">
    <property type="entry name" value="DUF4139 DOMAIN-CONTAINING PROTEIN"/>
    <property type="match status" value="1"/>
</dbReference>
<dbReference type="AlphaFoldDB" id="A0A0B2VYI9"/>
<feature type="domain" description="DUF4139" evidence="2">
    <location>
        <begin position="214"/>
        <end position="586"/>
    </location>
</feature>
<evidence type="ECO:0000259" key="3">
    <source>
        <dbReference type="Pfam" id="PF13600"/>
    </source>
</evidence>
<comment type="caution">
    <text evidence="4">The sequence shown here is derived from an EMBL/GenBank/DDBJ whole genome shotgun (WGS) entry which is preliminary data.</text>
</comment>